<accession>A0A1Q9EF24</accession>
<protein>
    <recommendedName>
        <fullName evidence="3">Thioredoxin domain-containing protein</fullName>
    </recommendedName>
</protein>
<dbReference type="EMBL" id="LSRX01000170">
    <property type="protein sequence ID" value="OLQ06020.1"/>
    <property type="molecule type" value="Genomic_DNA"/>
</dbReference>
<evidence type="ECO:0000313" key="1">
    <source>
        <dbReference type="EMBL" id="OLQ06020.1"/>
    </source>
</evidence>
<evidence type="ECO:0008006" key="3">
    <source>
        <dbReference type="Google" id="ProtNLM"/>
    </source>
</evidence>
<name>A0A1Q9EF24_SYMMI</name>
<evidence type="ECO:0000313" key="2">
    <source>
        <dbReference type="Proteomes" id="UP000186817"/>
    </source>
</evidence>
<organism evidence="1 2">
    <name type="scientific">Symbiodinium microadriaticum</name>
    <name type="common">Dinoflagellate</name>
    <name type="synonym">Zooxanthella microadriatica</name>
    <dbReference type="NCBI Taxonomy" id="2951"/>
    <lineage>
        <taxon>Eukaryota</taxon>
        <taxon>Sar</taxon>
        <taxon>Alveolata</taxon>
        <taxon>Dinophyceae</taxon>
        <taxon>Suessiales</taxon>
        <taxon>Symbiodiniaceae</taxon>
        <taxon>Symbiodinium</taxon>
    </lineage>
</organism>
<dbReference type="Proteomes" id="UP000186817">
    <property type="component" value="Unassembled WGS sequence"/>
</dbReference>
<proteinExistence type="predicted"/>
<gene>
    <name evidence="1" type="ORF">AK812_SmicGene10735</name>
</gene>
<comment type="caution">
    <text evidence="1">The sequence shown here is derived from an EMBL/GenBank/DDBJ whole genome shotgun (WGS) entry which is preliminary data.</text>
</comment>
<dbReference type="AlphaFoldDB" id="A0A1Q9EF24"/>
<sequence length="255" mass="27484">MIQSCTTSRLQSASPGELVCFLFYAGWSKSGFAVEDLEKLSTTWGVKCVSVDVGVDSAEELALEKGVGAQLPVVRVYAPPAADHLAELVGPACTAAAVAQSLQSSKEKMVLDPWARRDPGRCCRQRWQLAVLSLWALCLGHRAFTPEPRPPGRQGAVSEVPRHVAMAAQDLNRGNMRGNDLPDTVFVEALKISELTEKRMGAYNFPQPAQRGLDARDQATLVSKSLPHGMQTSRKVLGAGRPIEASSYLDLGVGK</sequence>
<reference evidence="1 2" key="1">
    <citation type="submission" date="2016-02" db="EMBL/GenBank/DDBJ databases">
        <title>Genome analysis of coral dinoflagellate symbionts highlights evolutionary adaptations to a symbiotic lifestyle.</title>
        <authorList>
            <person name="Aranda M."/>
            <person name="Li Y."/>
            <person name="Liew Y.J."/>
            <person name="Baumgarten S."/>
            <person name="Simakov O."/>
            <person name="Wilson M."/>
            <person name="Piel J."/>
            <person name="Ashoor H."/>
            <person name="Bougouffa S."/>
            <person name="Bajic V.B."/>
            <person name="Ryu T."/>
            <person name="Ravasi T."/>
            <person name="Bayer T."/>
            <person name="Micklem G."/>
            <person name="Kim H."/>
            <person name="Bhak J."/>
            <person name="Lajeunesse T.C."/>
            <person name="Voolstra C.R."/>
        </authorList>
    </citation>
    <scope>NUCLEOTIDE SEQUENCE [LARGE SCALE GENOMIC DNA]</scope>
    <source>
        <strain evidence="1 2">CCMP2467</strain>
    </source>
</reference>
<keyword evidence="2" id="KW-1185">Reference proteome</keyword>